<dbReference type="EMBL" id="LN999835">
    <property type="protein sequence ID" value="CUX97148.1"/>
    <property type="molecule type" value="Genomic_DNA"/>
</dbReference>
<sequence>MQDIMPFIENHLMLCLAWVIIFVFIIFTMLQQWFFNIKVISCEEVIKFLNKEKAVIIDLRNSDIYCKGHIINSLNLAVADIKSGNLSQLDKANKTKPVIIVCASGSTPTARNLAKKLTKAGFERIYFLKEGIYGWSRNNFPLIRDK</sequence>
<dbReference type="PANTHER" id="PTHR43031:SF18">
    <property type="entry name" value="RHODANESE-RELATED SULFURTRANSFERASES"/>
    <property type="match status" value="1"/>
</dbReference>
<dbReference type="GO" id="GO:0004792">
    <property type="term" value="F:thiosulfate-cyanide sulfurtransferase activity"/>
    <property type="evidence" value="ECO:0007669"/>
    <property type="project" value="UniProtKB-EC"/>
</dbReference>
<protein>
    <submittedName>
        <fullName evidence="3">Thiosulfate sulfurtransferase GlpE</fullName>
        <ecNumber evidence="3">2.8.1.1</ecNumber>
    </submittedName>
</protein>
<dbReference type="RefSeq" id="WP_067567686.1">
    <property type="nucleotide sequence ID" value="NZ_LN999835.1"/>
</dbReference>
<feature type="domain" description="Rhodanese" evidence="2">
    <location>
        <begin position="50"/>
        <end position="144"/>
    </location>
</feature>
<organism evidence="3 4">
    <name type="scientific">Candidatus Hoaglandella endobia</name>
    <dbReference type="NCBI Taxonomy" id="1778263"/>
    <lineage>
        <taxon>Bacteria</taxon>
        <taxon>Pseudomonadati</taxon>
        <taxon>Pseudomonadota</taxon>
        <taxon>Gammaproteobacteria</taxon>
        <taxon>Enterobacterales</taxon>
        <taxon>Enterobacteriaceae</taxon>
        <taxon>Candidatus Hoaglandella</taxon>
    </lineage>
</organism>
<dbReference type="EC" id="2.8.1.1" evidence="3"/>
<name>A0A143WTX7_9ENTR</name>
<dbReference type="AlphaFoldDB" id="A0A143WTX7"/>
<dbReference type="KEGG" id="hed:TPER_HE00216"/>
<gene>
    <name evidence="3" type="primary">glpE_1</name>
    <name evidence="3" type="ORF">TPER_HE00216</name>
</gene>
<keyword evidence="3" id="KW-0808">Transferase</keyword>
<reference evidence="4" key="1">
    <citation type="submission" date="2016-01" db="EMBL/GenBank/DDBJ databases">
        <authorList>
            <person name="Husnik F."/>
        </authorList>
    </citation>
    <scope>NUCLEOTIDE SEQUENCE [LARGE SCALE GENOMIC DNA]</scope>
</reference>
<dbReference type="PANTHER" id="PTHR43031">
    <property type="entry name" value="FAD-DEPENDENT OXIDOREDUCTASE"/>
    <property type="match status" value="1"/>
</dbReference>
<accession>A0A143WTX7</accession>
<dbReference type="InterPro" id="IPR001763">
    <property type="entry name" value="Rhodanese-like_dom"/>
</dbReference>
<dbReference type="CDD" id="cd00158">
    <property type="entry name" value="RHOD"/>
    <property type="match status" value="1"/>
</dbReference>
<dbReference type="Pfam" id="PF00581">
    <property type="entry name" value="Rhodanese"/>
    <property type="match status" value="1"/>
</dbReference>
<proteinExistence type="predicted"/>
<dbReference type="STRING" id="1778263.TPER_HE00216"/>
<feature type="transmembrane region" description="Helical" evidence="1">
    <location>
        <begin position="12"/>
        <end position="34"/>
    </location>
</feature>
<keyword evidence="1" id="KW-0812">Transmembrane</keyword>
<dbReference type="Proteomes" id="UP000095477">
    <property type="component" value="Chromosome I"/>
</dbReference>
<evidence type="ECO:0000313" key="4">
    <source>
        <dbReference type="Proteomes" id="UP000095477"/>
    </source>
</evidence>
<dbReference type="OrthoDB" id="9808735at2"/>
<dbReference type="Gene3D" id="3.40.250.10">
    <property type="entry name" value="Rhodanese-like domain"/>
    <property type="match status" value="1"/>
</dbReference>
<dbReference type="InterPro" id="IPR050229">
    <property type="entry name" value="GlpE_sulfurtransferase"/>
</dbReference>
<dbReference type="SMART" id="SM00450">
    <property type="entry name" value="RHOD"/>
    <property type="match status" value="1"/>
</dbReference>
<keyword evidence="1" id="KW-1133">Transmembrane helix</keyword>
<evidence type="ECO:0000313" key="3">
    <source>
        <dbReference type="EMBL" id="CUX97148.1"/>
    </source>
</evidence>
<keyword evidence="1" id="KW-0472">Membrane</keyword>
<dbReference type="InterPro" id="IPR036873">
    <property type="entry name" value="Rhodanese-like_dom_sf"/>
</dbReference>
<evidence type="ECO:0000259" key="2">
    <source>
        <dbReference type="PROSITE" id="PS50206"/>
    </source>
</evidence>
<evidence type="ECO:0000256" key="1">
    <source>
        <dbReference type="SAM" id="Phobius"/>
    </source>
</evidence>
<dbReference type="PROSITE" id="PS50206">
    <property type="entry name" value="RHODANESE_3"/>
    <property type="match status" value="1"/>
</dbReference>
<keyword evidence="4" id="KW-1185">Reference proteome</keyword>
<dbReference type="SUPFAM" id="SSF52821">
    <property type="entry name" value="Rhodanese/Cell cycle control phosphatase"/>
    <property type="match status" value="1"/>
</dbReference>